<evidence type="ECO:0000256" key="8">
    <source>
        <dbReference type="RuleBase" id="RU003699"/>
    </source>
</evidence>
<dbReference type="PANTHER" id="PTHR11831:SF4">
    <property type="entry name" value="SMALL RIBOSOMAL SUBUNIT PROTEIN US4M"/>
    <property type="match status" value="1"/>
</dbReference>
<dbReference type="SUPFAM" id="SSF55174">
    <property type="entry name" value="Alpha-L RNA-binding motif"/>
    <property type="match status" value="1"/>
</dbReference>
<keyword evidence="4 7" id="KW-0689">Ribosomal protein</keyword>
<gene>
    <name evidence="7" type="primary">rpsD</name>
    <name evidence="11" type="ORF">A2722_04625</name>
</gene>
<dbReference type="InterPro" id="IPR022801">
    <property type="entry name" value="Ribosomal_uS4"/>
</dbReference>
<dbReference type="InterPro" id="IPR005709">
    <property type="entry name" value="Ribosomal_uS4_bac-type"/>
</dbReference>
<protein>
    <recommendedName>
        <fullName evidence="6 7">Small ribosomal subunit protein uS4</fullName>
    </recommendedName>
</protein>
<dbReference type="CDD" id="cd00165">
    <property type="entry name" value="S4"/>
    <property type="match status" value="1"/>
</dbReference>
<dbReference type="EMBL" id="MFEO01000037">
    <property type="protein sequence ID" value="OGE88188.1"/>
    <property type="molecule type" value="Genomic_DNA"/>
</dbReference>
<dbReference type="InterPro" id="IPR018079">
    <property type="entry name" value="Ribosomal_uS4_CS"/>
</dbReference>
<dbReference type="Proteomes" id="UP000178377">
    <property type="component" value="Unassembled WGS sequence"/>
</dbReference>
<dbReference type="InterPro" id="IPR036986">
    <property type="entry name" value="S4_RNA-bd_sf"/>
</dbReference>
<evidence type="ECO:0000256" key="4">
    <source>
        <dbReference type="ARBA" id="ARBA00022980"/>
    </source>
</evidence>
<dbReference type="NCBIfam" id="TIGR01017">
    <property type="entry name" value="rpsD_bact"/>
    <property type="match status" value="1"/>
</dbReference>
<comment type="similarity">
    <text evidence="1 7 8">Belongs to the universal ribosomal protein uS4 family.</text>
</comment>
<dbReference type="Gene3D" id="1.10.1050.10">
    <property type="entry name" value="Ribosomal Protein S4 Delta 41, Chain A, domain 1"/>
    <property type="match status" value="1"/>
</dbReference>
<comment type="caution">
    <text evidence="11">The sequence shown here is derived from an EMBL/GenBank/DDBJ whole genome shotgun (WGS) entry which is preliminary data.</text>
</comment>
<evidence type="ECO:0000313" key="11">
    <source>
        <dbReference type="EMBL" id="OGE88188.1"/>
    </source>
</evidence>
<comment type="subunit">
    <text evidence="7">Part of the 30S ribosomal subunit. Contacts protein S5. The interaction surface between S4 and S5 is involved in control of translational fidelity.</text>
</comment>
<evidence type="ECO:0000259" key="9">
    <source>
        <dbReference type="SMART" id="SM00363"/>
    </source>
</evidence>
<dbReference type="GO" id="GO:0003735">
    <property type="term" value="F:structural constituent of ribosome"/>
    <property type="evidence" value="ECO:0007669"/>
    <property type="project" value="InterPro"/>
</dbReference>
<dbReference type="SMART" id="SM00363">
    <property type="entry name" value="S4"/>
    <property type="match status" value="1"/>
</dbReference>
<evidence type="ECO:0000256" key="7">
    <source>
        <dbReference type="HAMAP-Rule" id="MF_01306"/>
    </source>
</evidence>
<evidence type="ECO:0000256" key="6">
    <source>
        <dbReference type="ARBA" id="ARBA00035254"/>
    </source>
</evidence>
<feature type="domain" description="RNA-binding S4" evidence="9">
    <location>
        <begin position="93"/>
        <end position="153"/>
    </location>
</feature>
<dbReference type="GO" id="GO:0019843">
    <property type="term" value="F:rRNA binding"/>
    <property type="evidence" value="ECO:0007669"/>
    <property type="project" value="UniProtKB-UniRule"/>
</dbReference>
<dbReference type="PROSITE" id="PS00632">
    <property type="entry name" value="RIBOSOMAL_S4"/>
    <property type="match status" value="1"/>
</dbReference>
<dbReference type="SMART" id="SM01390">
    <property type="entry name" value="Ribosomal_S4"/>
    <property type="match status" value="1"/>
</dbReference>
<keyword evidence="2 7" id="KW-0699">rRNA-binding</keyword>
<evidence type="ECO:0000259" key="10">
    <source>
        <dbReference type="SMART" id="SM01390"/>
    </source>
</evidence>
<feature type="domain" description="Small ribosomal subunit protein uS4 N-terminal" evidence="10">
    <location>
        <begin position="3"/>
        <end position="92"/>
    </location>
</feature>
<reference evidence="11 12" key="1">
    <citation type="journal article" date="2016" name="Nat. Commun.">
        <title>Thousands of microbial genomes shed light on interconnected biogeochemical processes in an aquifer system.</title>
        <authorList>
            <person name="Anantharaman K."/>
            <person name="Brown C.T."/>
            <person name="Hug L.A."/>
            <person name="Sharon I."/>
            <person name="Castelle C.J."/>
            <person name="Probst A.J."/>
            <person name="Thomas B.C."/>
            <person name="Singh A."/>
            <person name="Wilkins M.J."/>
            <person name="Karaoz U."/>
            <person name="Brodie E.L."/>
            <person name="Williams K.H."/>
            <person name="Hubbard S.S."/>
            <person name="Banfield J.F."/>
        </authorList>
    </citation>
    <scope>NUCLEOTIDE SEQUENCE [LARGE SCALE GENOMIC DNA]</scope>
</reference>
<evidence type="ECO:0000256" key="2">
    <source>
        <dbReference type="ARBA" id="ARBA00022730"/>
    </source>
</evidence>
<dbReference type="NCBIfam" id="NF003717">
    <property type="entry name" value="PRK05327.1"/>
    <property type="match status" value="1"/>
</dbReference>
<dbReference type="Pfam" id="PF00163">
    <property type="entry name" value="Ribosomal_S4"/>
    <property type="match status" value="1"/>
</dbReference>
<comment type="function">
    <text evidence="7">One of the primary rRNA binding proteins, it binds directly to 16S rRNA where it nucleates assembly of the body of the 30S subunit.</text>
</comment>
<proteinExistence type="inferred from homology"/>
<dbReference type="HAMAP" id="MF_01306_B">
    <property type="entry name" value="Ribosomal_uS4_B"/>
    <property type="match status" value="1"/>
</dbReference>
<keyword evidence="5 7" id="KW-0687">Ribonucleoprotein</keyword>
<comment type="function">
    <text evidence="7">With S5 and S12 plays an important role in translational accuracy.</text>
</comment>
<dbReference type="PANTHER" id="PTHR11831">
    <property type="entry name" value="30S 40S RIBOSOMAL PROTEIN"/>
    <property type="match status" value="1"/>
</dbReference>
<name>A0A1F5PE56_9BACT</name>
<dbReference type="InterPro" id="IPR002942">
    <property type="entry name" value="S4_RNA-bd"/>
</dbReference>
<dbReference type="GO" id="GO:0042274">
    <property type="term" value="P:ribosomal small subunit biogenesis"/>
    <property type="evidence" value="ECO:0007669"/>
    <property type="project" value="TreeGrafter"/>
</dbReference>
<dbReference type="Gene3D" id="3.10.290.10">
    <property type="entry name" value="RNA-binding S4 domain"/>
    <property type="match status" value="1"/>
</dbReference>
<dbReference type="GO" id="GO:0006412">
    <property type="term" value="P:translation"/>
    <property type="evidence" value="ECO:0007669"/>
    <property type="project" value="UniProtKB-UniRule"/>
</dbReference>
<dbReference type="STRING" id="1817828.A2722_04625"/>
<dbReference type="InterPro" id="IPR001912">
    <property type="entry name" value="Ribosomal_uS4_N"/>
</dbReference>
<sequence length="203" mass="23141">MARHTGPKSRMSRRVGTRLFPKDEKIFTKRNFPPGIHGAASRRRISGYGHQLLEKQKAKWMYGVLEKQFRGYYKKAAKKHGQTGSILLQLLETRLDNTVFRLGFATTRPQARQLVSHGFIEVNGKKVSIPSYQVKVGDQISIRESKAKSKNIENLKTIILKAQPPEWLQLDPRALSGRVLSVPARETLDATINPQLIIEHYSR</sequence>
<keyword evidence="3 7" id="KW-0694">RNA-binding</keyword>
<organism evidence="11 12">
    <name type="scientific">Candidatus Doudnabacteria bacterium RIFCSPHIGHO2_01_FULL_50_11</name>
    <dbReference type="NCBI Taxonomy" id="1817828"/>
    <lineage>
        <taxon>Bacteria</taxon>
        <taxon>Candidatus Doudnaibacteriota</taxon>
    </lineage>
</organism>
<dbReference type="FunFam" id="3.10.290.10:FF:000001">
    <property type="entry name" value="30S ribosomal protein S4"/>
    <property type="match status" value="1"/>
</dbReference>
<accession>A0A1F5PE56</accession>
<evidence type="ECO:0000256" key="3">
    <source>
        <dbReference type="ARBA" id="ARBA00022884"/>
    </source>
</evidence>
<evidence type="ECO:0000313" key="12">
    <source>
        <dbReference type="Proteomes" id="UP000178377"/>
    </source>
</evidence>
<evidence type="ECO:0000256" key="5">
    <source>
        <dbReference type="ARBA" id="ARBA00023274"/>
    </source>
</evidence>
<dbReference type="Pfam" id="PF01479">
    <property type="entry name" value="S4"/>
    <property type="match status" value="1"/>
</dbReference>
<dbReference type="GO" id="GO:0015935">
    <property type="term" value="C:small ribosomal subunit"/>
    <property type="evidence" value="ECO:0007669"/>
    <property type="project" value="InterPro"/>
</dbReference>
<dbReference type="PROSITE" id="PS50889">
    <property type="entry name" value="S4"/>
    <property type="match status" value="1"/>
</dbReference>
<evidence type="ECO:0000256" key="1">
    <source>
        <dbReference type="ARBA" id="ARBA00007465"/>
    </source>
</evidence>
<dbReference type="AlphaFoldDB" id="A0A1F5PE56"/>